<comment type="caution">
    <text evidence="2">The sequence shown here is derived from an EMBL/GenBank/DDBJ whole genome shotgun (WGS) entry which is preliminary data.</text>
</comment>
<accession>A0ABQ9TNK7</accession>
<keyword evidence="3" id="KW-1185">Reference proteome</keyword>
<dbReference type="Proteomes" id="UP001266305">
    <property type="component" value="Unassembled WGS sequence"/>
</dbReference>
<organism evidence="2 3">
    <name type="scientific">Saguinus oedipus</name>
    <name type="common">Cotton-top tamarin</name>
    <name type="synonym">Oedipomidas oedipus</name>
    <dbReference type="NCBI Taxonomy" id="9490"/>
    <lineage>
        <taxon>Eukaryota</taxon>
        <taxon>Metazoa</taxon>
        <taxon>Chordata</taxon>
        <taxon>Craniata</taxon>
        <taxon>Vertebrata</taxon>
        <taxon>Euteleostomi</taxon>
        <taxon>Mammalia</taxon>
        <taxon>Eutheria</taxon>
        <taxon>Euarchontoglires</taxon>
        <taxon>Primates</taxon>
        <taxon>Haplorrhini</taxon>
        <taxon>Platyrrhini</taxon>
        <taxon>Cebidae</taxon>
        <taxon>Callitrichinae</taxon>
        <taxon>Saguinus</taxon>
    </lineage>
</organism>
<evidence type="ECO:0000313" key="2">
    <source>
        <dbReference type="EMBL" id="KAK2086342.1"/>
    </source>
</evidence>
<protein>
    <submittedName>
        <fullName evidence="2">Uncharacterized protein</fullName>
    </submittedName>
</protein>
<evidence type="ECO:0000313" key="3">
    <source>
        <dbReference type="Proteomes" id="UP001266305"/>
    </source>
</evidence>
<sequence>MLGEEESGFTGLRDPWLARGPSMSEPTVRRGQVSGPVSGRTGSRVICLQAPVVPSSPSLPLLPSHPDNHAKSPENKVLGSPLGLTVCHINAVDTSGGKETGDRRQERAVAVDSLSFPCEAPTVLSCATEHFITQDAGRERAVSLQNSQCPIRCPDK</sequence>
<proteinExistence type="predicted"/>
<dbReference type="EMBL" id="JASSZA010000020">
    <property type="protein sequence ID" value="KAK2086342.1"/>
    <property type="molecule type" value="Genomic_DNA"/>
</dbReference>
<name>A0ABQ9TNK7_SAGOE</name>
<evidence type="ECO:0000256" key="1">
    <source>
        <dbReference type="SAM" id="MobiDB-lite"/>
    </source>
</evidence>
<reference evidence="2 3" key="1">
    <citation type="submission" date="2023-05" db="EMBL/GenBank/DDBJ databases">
        <title>B98-5 Cell Line De Novo Hybrid Assembly: An Optical Mapping Approach.</title>
        <authorList>
            <person name="Kananen K."/>
            <person name="Auerbach J.A."/>
            <person name="Kautto E."/>
            <person name="Blachly J.S."/>
        </authorList>
    </citation>
    <scope>NUCLEOTIDE SEQUENCE [LARGE SCALE GENOMIC DNA]</scope>
    <source>
        <strain evidence="2">B95-8</strain>
        <tissue evidence="2">Cell line</tissue>
    </source>
</reference>
<gene>
    <name evidence="2" type="ORF">P7K49_035767</name>
</gene>
<feature type="region of interest" description="Disordered" evidence="1">
    <location>
        <begin position="1"/>
        <end position="41"/>
    </location>
</feature>